<dbReference type="Gene3D" id="3.30.70.100">
    <property type="match status" value="2"/>
</dbReference>
<dbReference type="InterPro" id="IPR011008">
    <property type="entry name" value="Dimeric_a/b-barrel"/>
</dbReference>
<reference evidence="2" key="1">
    <citation type="journal article" date="2019" name="Int. J. Syst. Evol. Microbiol.">
        <title>The Global Catalogue of Microorganisms (GCM) 10K type strain sequencing project: providing services to taxonomists for standard genome sequencing and annotation.</title>
        <authorList>
            <consortium name="The Broad Institute Genomics Platform"/>
            <consortium name="The Broad Institute Genome Sequencing Center for Infectious Disease"/>
            <person name="Wu L."/>
            <person name="Ma J."/>
        </authorList>
    </citation>
    <scope>NUCLEOTIDE SEQUENCE [LARGE SCALE GENOMIC DNA]</scope>
    <source>
        <strain evidence="2">JCM 31202</strain>
    </source>
</reference>
<name>A0ABW3ES96_9ACTN</name>
<evidence type="ECO:0000313" key="1">
    <source>
        <dbReference type="EMBL" id="MFD0903273.1"/>
    </source>
</evidence>
<comment type="caution">
    <text evidence="1">The sequence shown here is derived from an EMBL/GenBank/DDBJ whole genome shotgun (WGS) entry which is preliminary data.</text>
</comment>
<proteinExistence type="predicted"/>
<gene>
    <name evidence="1" type="ORF">ACFQ11_22975</name>
</gene>
<sequence length="209" mass="23386">MNTTANVLPEVTRPNVGTVMSSEWTVRTPERQLETVEILVDVWSDTSRWPDGLYTYSFYLGTDGSTVLHYSQWRDDQAYRDFFQAGRKPRVERIDAAVPGIERHDLAFYDLHRSVRAAPAGARPEAIVTEFVPAEGPEHARRLAAELAAARERVQPDGLVSAHFHVASDGSRVLDYSEWADEAGARAYLAAAGGRRVKVFRPYRALAAR</sequence>
<evidence type="ECO:0000313" key="2">
    <source>
        <dbReference type="Proteomes" id="UP001596972"/>
    </source>
</evidence>
<accession>A0ABW3ES96</accession>
<dbReference type="Proteomes" id="UP001596972">
    <property type="component" value="Unassembled WGS sequence"/>
</dbReference>
<dbReference type="EMBL" id="JBHTJA010000051">
    <property type="protein sequence ID" value="MFD0903273.1"/>
    <property type="molecule type" value="Genomic_DNA"/>
</dbReference>
<keyword evidence="2" id="KW-1185">Reference proteome</keyword>
<organism evidence="1 2">
    <name type="scientific">Actinomadura sediminis</name>
    <dbReference type="NCBI Taxonomy" id="1038904"/>
    <lineage>
        <taxon>Bacteria</taxon>
        <taxon>Bacillati</taxon>
        <taxon>Actinomycetota</taxon>
        <taxon>Actinomycetes</taxon>
        <taxon>Streptosporangiales</taxon>
        <taxon>Thermomonosporaceae</taxon>
        <taxon>Actinomadura</taxon>
    </lineage>
</organism>
<protein>
    <recommendedName>
        <fullName evidence="3">Antibiotic biosynthesis monooxygenase</fullName>
    </recommendedName>
</protein>
<dbReference type="RefSeq" id="WP_378301917.1">
    <property type="nucleotide sequence ID" value="NZ_JBHTJA010000051.1"/>
</dbReference>
<evidence type="ECO:0008006" key="3">
    <source>
        <dbReference type="Google" id="ProtNLM"/>
    </source>
</evidence>
<dbReference type="SUPFAM" id="SSF54909">
    <property type="entry name" value="Dimeric alpha+beta barrel"/>
    <property type="match status" value="2"/>
</dbReference>